<accession>A0A1F8GPZ7</accession>
<dbReference type="CDD" id="cd00085">
    <property type="entry name" value="HNHc"/>
    <property type="match status" value="1"/>
</dbReference>
<dbReference type="InterPro" id="IPR003615">
    <property type="entry name" value="HNH_nuc"/>
</dbReference>
<comment type="caution">
    <text evidence="1">The sequence shown here is derived from an EMBL/GenBank/DDBJ whole genome shotgun (WGS) entry which is preliminary data.</text>
</comment>
<organism evidence="1 2">
    <name type="scientific">Candidatus Yanofskybacteria bacterium RIFCSPLOWO2_01_FULL_49_25</name>
    <dbReference type="NCBI Taxonomy" id="1802701"/>
    <lineage>
        <taxon>Bacteria</taxon>
        <taxon>Candidatus Yanofskyibacteriota</taxon>
    </lineage>
</organism>
<sequence>MSAKTELTILFVVALIAIGSFRGANPKFLSGFIAGDTAVSNKLVQLLNQYQEAPFHLDDRTKEADCRINGPLPDHECTPGAIFPEATLEKICVKGYTKTVRNVSVGLKRKIYTAYGIPYPQKTGTYEADHLIPLAIGGNNDIANLFPEAQDPRPGFREKDLVEVYLQREVCARRIALGAAQQQVAADWVGIYETLTPDQLTQLKRAFWDD</sequence>
<dbReference type="STRING" id="1802701.A3A33_04685"/>
<dbReference type="EMBL" id="MGKP01000029">
    <property type="protein sequence ID" value="OGN27492.1"/>
    <property type="molecule type" value="Genomic_DNA"/>
</dbReference>
<name>A0A1F8GPZ7_9BACT</name>
<dbReference type="Proteomes" id="UP000179047">
    <property type="component" value="Unassembled WGS sequence"/>
</dbReference>
<dbReference type="AlphaFoldDB" id="A0A1F8GPZ7"/>
<evidence type="ECO:0000313" key="1">
    <source>
        <dbReference type="EMBL" id="OGN27492.1"/>
    </source>
</evidence>
<gene>
    <name evidence="1" type="ORF">A3A33_04685</name>
</gene>
<evidence type="ECO:0000313" key="2">
    <source>
        <dbReference type="Proteomes" id="UP000179047"/>
    </source>
</evidence>
<proteinExistence type="predicted"/>
<reference evidence="1 2" key="1">
    <citation type="journal article" date="2016" name="Nat. Commun.">
        <title>Thousands of microbial genomes shed light on interconnected biogeochemical processes in an aquifer system.</title>
        <authorList>
            <person name="Anantharaman K."/>
            <person name="Brown C.T."/>
            <person name="Hug L.A."/>
            <person name="Sharon I."/>
            <person name="Castelle C.J."/>
            <person name="Probst A.J."/>
            <person name="Thomas B.C."/>
            <person name="Singh A."/>
            <person name="Wilkins M.J."/>
            <person name="Karaoz U."/>
            <person name="Brodie E.L."/>
            <person name="Williams K.H."/>
            <person name="Hubbard S.S."/>
            <person name="Banfield J.F."/>
        </authorList>
    </citation>
    <scope>NUCLEOTIDE SEQUENCE [LARGE SCALE GENOMIC DNA]</scope>
</reference>
<evidence type="ECO:0008006" key="3">
    <source>
        <dbReference type="Google" id="ProtNLM"/>
    </source>
</evidence>
<protein>
    <recommendedName>
        <fullName evidence="3">HNH nuclease domain-containing protein</fullName>
    </recommendedName>
</protein>